<dbReference type="Gene3D" id="1.10.10.60">
    <property type="entry name" value="Homeodomain-like"/>
    <property type="match status" value="2"/>
</dbReference>
<keyword evidence="1" id="KW-0805">Transcription regulation</keyword>
<dbReference type="PROSITE" id="PS00041">
    <property type="entry name" value="HTH_ARAC_FAMILY_1"/>
    <property type="match status" value="1"/>
</dbReference>
<comment type="caution">
    <text evidence="5">The sequence shown here is derived from an EMBL/GenBank/DDBJ whole genome shotgun (WGS) entry which is preliminary data.</text>
</comment>
<proteinExistence type="predicted"/>
<dbReference type="Proteomes" id="UP001519325">
    <property type="component" value="Unassembled WGS sequence"/>
</dbReference>
<reference evidence="5 6" key="1">
    <citation type="submission" date="2021-03" db="EMBL/GenBank/DDBJ databases">
        <title>Sequencing the genomes of 1000 actinobacteria strains.</title>
        <authorList>
            <person name="Klenk H.-P."/>
        </authorList>
    </citation>
    <scope>NUCLEOTIDE SEQUENCE [LARGE SCALE GENOMIC DNA]</scope>
    <source>
        <strain evidence="5 6">DSM 45516</strain>
    </source>
</reference>
<evidence type="ECO:0000313" key="6">
    <source>
        <dbReference type="Proteomes" id="UP001519325"/>
    </source>
</evidence>
<evidence type="ECO:0000256" key="3">
    <source>
        <dbReference type="ARBA" id="ARBA00023163"/>
    </source>
</evidence>
<dbReference type="InterPro" id="IPR018062">
    <property type="entry name" value="HTH_AraC-typ_CS"/>
</dbReference>
<keyword evidence="2" id="KW-0238">DNA-binding</keyword>
<protein>
    <submittedName>
        <fullName evidence="5">AraC-like DNA-binding protein</fullName>
    </submittedName>
</protein>
<evidence type="ECO:0000259" key="4">
    <source>
        <dbReference type="PROSITE" id="PS01124"/>
    </source>
</evidence>
<dbReference type="PANTHER" id="PTHR46796:SF7">
    <property type="entry name" value="ARAC FAMILY TRANSCRIPTIONAL REGULATOR"/>
    <property type="match status" value="1"/>
</dbReference>
<dbReference type="Pfam" id="PF12852">
    <property type="entry name" value="Cupin_6"/>
    <property type="match status" value="1"/>
</dbReference>
<dbReference type="SMART" id="SM00342">
    <property type="entry name" value="HTH_ARAC"/>
    <property type="match status" value="1"/>
</dbReference>
<evidence type="ECO:0000256" key="2">
    <source>
        <dbReference type="ARBA" id="ARBA00023125"/>
    </source>
</evidence>
<evidence type="ECO:0000256" key="1">
    <source>
        <dbReference type="ARBA" id="ARBA00023015"/>
    </source>
</evidence>
<keyword evidence="3" id="KW-0804">Transcription</keyword>
<dbReference type="PROSITE" id="PS01124">
    <property type="entry name" value="HTH_ARAC_FAMILY_2"/>
    <property type="match status" value="1"/>
</dbReference>
<dbReference type="SUPFAM" id="SSF46689">
    <property type="entry name" value="Homeodomain-like"/>
    <property type="match status" value="2"/>
</dbReference>
<dbReference type="Pfam" id="PF12833">
    <property type="entry name" value="HTH_18"/>
    <property type="match status" value="1"/>
</dbReference>
<dbReference type="InterPro" id="IPR009057">
    <property type="entry name" value="Homeodomain-like_sf"/>
</dbReference>
<evidence type="ECO:0000313" key="5">
    <source>
        <dbReference type="EMBL" id="MBP2190830.1"/>
    </source>
</evidence>
<dbReference type="EMBL" id="JAGGMR010000001">
    <property type="protein sequence ID" value="MBP2190830.1"/>
    <property type="molecule type" value="Genomic_DNA"/>
</dbReference>
<accession>A0ABS4QGK6</accession>
<name>A0ABS4QGK6_9NOCA</name>
<dbReference type="RefSeq" id="WP_209891535.1">
    <property type="nucleotide sequence ID" value="NZ_JAGGMR010000001.1"/>
</dbReference>
<dbReference type="InterPro" id="IPR050204">
    <property type="entry name" value="AraC_XylS_family_regulators"/>
</dbReference>
<dbReference type="InterPro" id="IPR032783">
    <property type="entry name" value="AraC_lig"/>
</dbReference>
<sequence length="285" mass="30407">MDVLSDVISAMRIGVPHSSHTRRVAPWHDYFPAAPGAGFHIVLAGSCLLVPDHGAPSTLRVGDVAFLAHGIGHALTAIPGETDAETVLLCGAYQLDPSRAHPLLDGLPPVLHLPARLGHDASVRATVELLAAELEHDRPGSSSTVIALLDVLLLLILRTWLGETNHPATGWAAALHDPGIAAVLRAMHENIAHQWTIPELAALAGMSRATLTRRFTALVERAPLAYLTWWRLTTAARLLRDTDATLAAIADQVGYTSEYAFAAAFKRQHGLAPGRFRSGTLPHAG</sequence>
<dbReference type="InterPro" id="IPR018060">
    <property type="entry name" value="HTH_AraC"/>
</dbReference>
<dbReference type="PANTHER" id="PTHR46796">
    <property type="entry name" value="HTH-TYPE TRANSCRIPTIONAL ACTIVATOR RHAS-RELATED"/>
    <property type="match status" value="1"/>
</dbReference>
<gene>
    <name evidence="5" type="ORF">BJ987_003731</name>
</gene>
<keyword evidence="6" id="KW-1185">Reference proteome</keyword>
<organism evidence="5 6">
    <name type="scientific">Nocardia goodfellowii</name>
    <dbReference type="NCBI Taxonomy" id="882446"/>
    <lineage>
        <taxon>Bacteria</taxon>
        <taxon>Bacillati</taxon>
        <taxon>Actinomycetota</taxon>
        <taxon>Actinomycetes</taxon>
        <taxon>Mycobacteriales</taxon>
        <taxon>Nocardiaceae</taxon>
        <taxon>Nocardia</taxon>
    </lineage>
</organism>
<feature type="domain" description="HTH araC/xylS-type" evidence="4">
    <location>
        <begin position="181"/>
        <end position="279"/>
    </location>
</feature>